<comment type="subcellular location">
    <subcellularLocation>
        <location evidence="1">Endoplasmic reticulum</location>
    </subcellularLocation>
</comment>
<dbReference type="InterPro" id="IPR001382">
    <property type="entry name" value="Glyco_hydro_47"/>
</dbReference>
<reference evidence="9" key="1">
    <citation type="journal article" date="2015" name="Nat. Genet.">
        <title>The genome and transcriptome of the zoonotic hookworm Ancylostoma ceylanicum identify infection-specific gene families.</title>
        <authorList>
            <person name="Schwarz E.M."/>
            <person name="Hu Y."/>
            <person name="Antoshechkin I."/>
            <person name="Miller M.M."/>
            <person name="Sternberg P.W."/>
            <person name="Aroian R.V."/>
        </authorList>
    </citation>
    <scope>NUCLEOTIDE SEQUENCE</scope>
    <source>
        <strain evidence="9">HY135</strain>
    </source>
</reference>
<dbReference type="AlphaFoldDB" id="A0A016VQF3"/>
<keyword evidence="4" id="KW-0325">Glycoprotein</keyword>
<feature type="active site" description="Proton donor" evidence="5">
    <location>
        <position position="110"/>
    </location>
</feature>
<feature type="signal peptide" evidence="7">
    <location>
        <begin position="1"/>
        <end position="21"/>
    </location>
</feature>
<dbReference type="PANTHER" id="PTHR45679:SF6">
    <property type="entry name" value="ER DEGRADATION-ENHANCING ALPHA-MANNOSIDASE-LIKE PROTEIN 2"/>
    <property type="match status" value="1"/>
</dbReference>
<dbReference type="InterPro" id="IPR012341">
    <property type="entry name" value="6hp_glycosidase-like_sf"/>
</dbReference>
<keyword evidence="9" id="KW-1185">Reference proteome</keyword>
<proteinExistence type="inferred from homology"/>
<dbReference type="OrthoDB" id="8118055at2759"/>
<dbReference type="SUPFAM" id="SSF48225">
    <property type="entry name" value="Seven-hairpin glycosidases"/>
    <property type="match status" value="1"/>
</dbReference>
<dbReference type="PANTHER" id="PTHR45679">
    <property type="entry name" value="ER DEGRADATION-ENHANCING ALPHA-MANNOSIDASE-LIKE PROTEIN 2"/>
    <property type="match status" value="1"/>
</dbReference>
<evidence type="ECO:0000256" key="2">
    <source>
        <dbReference type="ARBA" id="ARBA00007658"/>
    </source>
</evidence>
<name>A0A016VQF3_9BILA</name>
<sequence length="558" mass="63219">MFLRQGAWLLLLSCCSSVEFSDELMAKYREKVREMFYHAYNGYLNHAFPLDELKPITCKGQDTWGSFSLSLVDALDTLIVMGNTTEFRRAVDLVLKSVRTDANVNVSVFETNIRIVGGLVSAHMLSGRVEGMVLEDGWPCSGPLLRLAEAMAARLLPAFNTETGMPYGTVNLKYGVPKRETPITCTAGVGTFIVEFGALSRLTGDPRFERVALRALESLWRTRSSLGLVGNHINVRTGQWTATDTGIGAGVDSYFEYLVKGALLFQRPALMEQFQEYLSAINRYVREGDWFLWVNMHKATVSLPIFQALEAFWPGLLTMVGDVEDASRIILQYSQVIRQYGFPPEFYNIQSSVSEKRTAFPLRPEFVESLMYLYRATQDPLYLELGAQVVDAIEHSAKTSCGYATINNVNDHSIEDRAVPLMEPLIITHLRSPLKSWLWSSLRQHLKCANAASCRISKEFVILFLTKNETSCEMKQRKRRSKTSSFFLLQKGLQFMPNPYAIQVLMRPYVSAVMKHYDSYTLKVIHVNQNEKERLASHLKELFKLYQTHAIAALTLLS</sequence>
<dbReference type="EC" id="3.2.1.-" evidence="6"/>
<dbReference type="GO" id="GO:0005509">
    <property type="term" value="F:calcium ion binding"/>
    <property type="evidence" value="ECO:0007669"/>
    <property type="project" value="InterPro"/>
</dbReference>
<keyword evidence="3" id="KW-0256">Endoplasmic reticulum</keyword>
<evidence type="ECO:0000256" key="6">
    <source>
        <dbReference type="RuleBase" id="RU361193"/>
    </source>
</evidence>
<evidence type="ECO:0000313" key="8">
    <source>
        <dbReference type="EMBL" id="EYC28988.1"/>
    </source>
</evidence>
<dbReference type="Pfam" id="PF01532">
    <property type="entry name" value="Glyco_hydro_47"/>
    <property type="match status" value="1"/>
</dbReference>
<accession>A0A016VQF3</accession>
<evidence type="ECO:0000313" key="9">
    <source>
        <dbReference type="Proteomes" id="UP000024635"/>
    </source>
</evidence>
<evidence type="ECO:0000256" key="7">
    <source>
        <dbReference type="SAM" id="SignalP"/>
    </source>
</evidence>
<dbReference type="Proteomes" id="UP000024635">
    <property type="component" value="Unassembled WGS sequence"/>
</dbReference>
<dbReference type="InterPro" id="IPR044674">
    <property type="entry name" value="EDEM1/2/3"/>
</dbReference>
<gene>
    <name evidence="8" type="primary">Acey_s0007.g3534</name>
    <name evidence="8" type="synonym">Acey-F10C2.5</name>
    <name evidence="8" type="ORF">Y032_0007g3534</name>
</gene>
<keyword evidence="6" id="KW-0326">Glycosidase</keyword>
<feature type="chain" id="PRO_5001489799" description="alpha-1,2-Mannosidase" evidence="7">
    <location>
        <begin position="22"/>
        <end position="558"/>
    </location>
</feature>
<keyword evidence="7" id="KW-0732">Signal</keyword>
<evidence type="ECO:0000256" key="4">
    <source>
        <dbReference type="ARBA" id="ARBA00023180"/>
    </source>
</evidence>
<dbReference type="GO" id="GO:0016020">
    <property type="term" value="C:membrane"/>
    <property type="evidence" value="ECO:0007669"/>
    <property type="project" value="InterPro"/>
</dbReference>
<dbReference type="InterPro" id="IPR036026">
    <property type="entry name" value="Seven-hairpin_glycosidases"/>
</dbReference>
<keyword evidence="6" id="KW-0378">Hydrolase</keyword>
<dbReference type="Gene3D" id="1.50.10.10">
    <property type="match status" value="1"/>
</dbReference>
<comment type="similarity">
    <text evidence="2 6">Belongs to the glycosyl hydrolase 47 family.</text>
</comment>
<evidence type="ECO:0000256" key="5">
    <source>
        <dbReference type="PIRSR" id="PIRSR601382-1"/>
    </source>
</evidence>
<feature type="active site" evidence="5">
    <location>
        <position position="252"/>
    </location>
</feature>
<dbReference type="GO" id="GO:0005975">
    <property type="term" value="P:carbohydrate metabolic process"/>
    <property type="evidence" value="ECO:0007669"/>
    <property type="project" value="InterPro"/>
</dbReference>
<dbReference type="GO" id="GO:1904380">
    <property type="term" value="P:endoplasmic reticulum mannose trimming"/>
    <property type="evidence" value="ECO:0007669"/>
    <property type="project" value="InterPro"/>
</dbReference>
<feature type="active site" description="Proton donor" evidence="5">
    <location>
        <position position="345"/>
    </location>
</feature>
<feature type="active site" evidence="5">
    <location>
        <position position="365"/>
    </location>
</feature>
<dbReference type="GO" id="GO:0044322">
    <property type="term" value="C:endoplasmic reticulum quality control compartment"/>
    <property type="evidence" value="ECO:0007669"/>
    <property type="project" value="GOC"/>
</dbReference>
<evidence type="ECO:0000256" key="3">
    <source>
        <dbReference type="ARBA" id="ARBA00022824"/>
    </source>
</evidence>
<comment type="caution">
    <text evidence="8">The sequence shown here is derived from an EMBL/GenBank/DDBJ whole genome shotgun (WGS) entry which is preliminary data.</text>
</comment>
<dbReference type="PRINTS" id="PR00747">
    <property type="entry name" value="GLYHDRLASE47"/>
</dbReference>
<dbReference type="EMBL" id="JARK01001343">
    <property type="protein sequence ID" value="EYC28988.1"/>
    <property type="molecule type" value="Genomic_DNA"/>
</dbReference>
<dbReference type="GO" id="GO:0004571">
    <property type="term" value="F:mannosyl-oligosaccharide 1,2-alpha-mannosidase activity"/>
    <property type="evidence" value="ECO:0007669"/>
    <property type="project" value="InterPro"/>
</dbReference>
<protein>
    <recommendedName>
        <fullName evidence="6">alpha-1,2-Mannosidase</fullName>
        <ecNumber evidence="6">3.2.1.-</ecNumber>
    </recommendedName>
</protein>
<evidence type="ECO:0000256" key="1">
    <source>
        <dbReference type="ARBA" id="ARBA00004240"/>
    </source>
</evidence>
<organism evidence="8 9">
    <name type="scientific">Ancylostoma ceylanicum</name>
    <dbReference type="NCBI Taxonomy" id="53326"/>
    <lineage>
        <taxon>Eukaryota</taxon>
        <taxon>Metazoa</taxon>
        <taxon>Ecdysozoa</taxon>
        <taxon>Nematoda</taxon>
        <taxon>Chromadorea</taxon>
        <taxon>Rhabditida</taxon>
        <taxon>Rhabditina</taxon>
        <taxon>Rhabditomorpha</taxon>
        <taxon>Strongyloidea</taxon>
        <taxon>Ancylostomatidae</taxon>
        <taxon>Ancylostomatinae</taxon>
        <taxon>Ancylostoma</taxon>
    </lineage>
</organism>